<feature type="transmembrane region" description="Helical" evidence="8">
    <location>
        <begin position="77"/>
        <end position="96"/>
    </location>
</feature>
<feature type="transmembrane region" description="Helical" evidence="8">
    <location>
        <begin position="44"/>
        <end position="65"/>
    </location>
</feature>
<evidence type="ECO:0000256" key="3">
    <source>
        <dbReference type="ARBA" id="ARBA00022670"/>
    </source>
</evidence>
<evidence type="ECO:0000256" key="2">
    <source>
        <dbReference type="ARBA" id="ARBA00022654"/>
    </source>
</evidence>
<evidence type="ECO:0000256" key="6">
    <source>
        <dbReference type="ARBA" id="ARBA00022989"/>
    </source>
</evidence>
<evidence type="ECO:0000256" key="5">
    <source>
        <dbReference type="ARBA" id="ARBA00022801"/>
    </source>
</evidence>
<dbReference type="AlphaFoldDB" id="A0A412Q1W8"/>
<comment type="caution">
    <text evidence="9">The sequence shown here is derived from an EMBL/GenBank/DDBJ whole genome shotgun (WGS) entry which is preliminary data.</text>
</comment>
<name>A0A412Q1W8_9FIRM</name>
<evidence type="ECO:0000256" key="4">
    <source>
        <dbReference type="ARBA" id="ARBA00022692"/>
    </source>
</evidence>
<keyword evidence="1" id="KW-1003">Cell membrane</keyword>
<dbReference type="Pfam" id="PF04647">
    <property type="entry name" value="AgrB"/>
    <property type="match status" value="1"/>
</dbReference>
<evidence type="ECO:0000256" key="8">
    <source>
        <dbReference type="SAM" id="Phobius"/>
    </source>
</evidence>
<dbReference type="InterPro" id="IPR006741">
    <property type="entry name" value="AgrB"/>
</dbReference>
<dbReference type="RefSeq" id="WP_118004559.1">
    <property type="nucleotide sequence ID" value="NZ_QRXF01000024.1"/>
</dbReference>
<feature type="transmembrane region" description="Helical" evidence="8">
    <location>
        <begin position="102"/>
        <end position="121"/>
    </location>
</feature>
<evidence type="ECO:0000313" key="10">
    <source>
        <dbReference type="Proteomes" id="UP000284296"/>
    </source>
</evidence>
<dbReference type="GO" id="GO:0016020">
    <property type="term" value="C:membrane"/>
    <property type="evidence" value="ECO:0007669"/>
    <property type="project" value="InterPro"/>
</dbReference>
<dbReference type="SMART" id="SM00793">
    <property type="entry name" value="AgrB"/>
    <property type="match status" value="1"/>
</dbReference>
<accession>A0A412Q1W8</accession>
<proteinExistence type="predicted"/>
<protein>
    <submittedName>
        <fullName evidence="9">Accessory regulator AgrB</fullName>
    </submittedName>
</protein>
<keyword evidence="4 8" id="KW-0812">Transmembrane</keyword>
<gene>
    <name evidence="9" type="ORF">DWX06_11985</name>
</gene>
<dbReference type="GO" id="GO:0008233">
    <property type="term" value="F:peptidase activity"/>
    <property type="evidence" value="ECO:0007669"/>
    <property type="project" value="UniProtKB-KW"/>
</dbReference>
<dbReference type="Proteomes" id="UP000284296">
    <property type="component" value="Unassembled WGS sequence"/>
</dbReference>
<keyword evidence="3" id="KW-0645">Protease</keyword>
<keyword evidence="2" id="KW-0673">Quorum sensing</keyword>
<evidence type="ECO:0000256" key="7">
    <source>
        <dbReference type="ARBA" id="ARBA00023136"/>
    </source>
</evidence>
<dbReference type="EMBL" id="QRXG01000023">
    <property type="protein sequence ID" value="RGT79822.1"/>
    <property type="molecule type" value="Genomic_DNA"/>
</dbReference>
<evidence type="ECO:0000256" key="1">
    <source>
        <dbReference type="ARBA" id="ARBA00022475"/>
    </source>
</evidence>
<feature type="transmembrane region" description="Helical" evidence="8">
    <location>
        <begin position="142"/>
        <end position="159"/>
    </location>
</feature>
<keyword evidence="5" id="KW-0378">Hydrolase</keyword>
<keyword evidence="7 8" id="KW-0472">Membrane</keyword>
<dbReference type="GO" id="GO:0009372">
    <property type="term" value="P:quorum sensing"/>
    <property type="evidence" value="ECO:0007669"/>
    <property type="project" value="UniProtKB-KW"/>
</dbReference>
<feature type="transmembrane region" description="Helical" evidence="8">
    <location>
        <begin position="165"/>
        <end position="186"/>
    </location>
</feature>
<reference evidence="9 10" key="1">
    <citation type="submission" date="2018-08" db="EMBL/GenBank/DDBJ databases">
        <title>A genome reference for cultivated species of the human gut microbiota.</title>
        <authorList>
            <person name="Zou Y."/>
            <person name="Xue W."/>
            <person name="Luo G."/>
        </authorList>
    </citation>
    <scope>NUCLEOTIDE SEQUENCE [LARGE SCALE GENOMIC DNA]</scope>
    <source>
        <strain evidence="9 10">AF18-16LB</strain>
    </source>
</reference>
<organism evidence="9 10">
    <name type="scientific">Agathobacter rectalis</name>
    <dbReference type="NCBI Taxonomy" id="39491"/>
    <lineage>
        <taxon>Bacteria</taxon>
        <taxon>Bacillati</taxon>
        <taxon>Bacillota</taxon>
        <taxon>Clostridia</taxon>
        <taxon>Lachnospirales</taxon>
        <taxon>Lachnospiraceae</taxon>
        <taxon>Agathobacter</taxon>
    </lineage>
</organism>
<evidence type="ECO:0000313" key="9">
    <source>
        <dbReference type="EMBL" id="RGT79822.1"/>
    </source>
</evidence>
<sequence>MEYISKKLTDYILKKRMITEELTEVYEYGFQCFLEFSLSTLCSIIIAIFLNMLPECLFFFLIFIPMRSFGGGVHMKTYLACFIGSCLLLTSTMLAVKYLSVPIYFSLGLYIISAILVMIIGPVNHPNREVDCQENHTFMRKTYLTLLLSLICAVFFIYIKSTRYMFLQALVFFIIFVTSLIGRLLYKD</sequence>
<dbReference type="GO" id="GO:0006508">
    <property type="term" value="P:proteolysis"/>
    <property type="evidence" value="ECO:0007669"/>
    <property type="project" value="UniProtKB-KW"/>
</dbReference>
<keyword evidence="6 8" id="KW-1133">Transmembrane helix</keyword>